<keyword evidence="1" id="KW-1185">Reference proteome</keyword>
<dbReference type="AlphaFoldDB" id="A0A8L8KJK6"/>
<dbReference type="WBParaSite" id="HPBE_0001550601-mRNA-1">
    <property type="protein sequence ID" value="HPBE_0001550601-mRNA-1"/>
    <property type="gene ID" value="HPBE_0001550601"/>
</dbReference>
<evidence type="ECO:0000313" key="1">
    <source>
        <dbReference type="Proteomes" id="UP000050761"/>
    </source>
</evidence>
<protein>
    <submittedName>
        <fullName evidence="2">Secreted protein</fullName>
    </submittedName>
</protein>
<proteinExistence type="predicted"/>
<accession>A0A8L8KJK6</accession>
<organism evidence="1 2">
    <name type="scientific">Heligmosomoides polygyrus</name>
    <name type="common">Parasitic roundworm</name>
    <dbReference type="NCBI Taxonomy" id="6339"/>
    <lineage>
        <taxon>Eukaryota</taxon>
        <taxon>Metazoa</taxon>
        <taxon>Ecdysozoa</taxon>
        <taxon>Nematoda</taxon>
        <taxon>Chromadorea</taxon>
        <taxon>Rhabditida</taxon>
        <taxon>Rhabditina</taxon>
        <taxon>Rhabditomorpha</taxon>
        <taxon>Strongyloidea</taxon>
        <taxon>Heligmosomidae</taxon>
        <taxon>Heligmosomoides</taxon>
    </lineage>
</organism>
<reference evidence="2" key="1">
    <citation type="submission" date="2019-09" db="UniProtKB">
        <authorList>
            <consortium name="WormBaseParasite"/>
        </authorList>
    </citation>
    <scope>IDENTIFICATION</scope>
</reference>
<dbReference type="Proteomes" id="UP000050761">
    <property type="component" value="Unassembled WGS sequence"/>
</dbReference>
<evidence type="ECO:0000313" key="2">
    <source>
        <dbReference type="WBParaSite" id="HPBE_0001550601-mRNA-1"/>
    </source>
</evidence>
<sequence length="104" mass="11904">LLQGREKVLQGWLEVFPWKWVLVQCRPNRRTPTDFHRLRVRFAGHRCARDAACAGTVARTIARRQESIHSHSTCEDHQGWFSDFSQSSSGKATLCLMYVLCATA</sequence>
<name>A0A8L8KJK6_HELPZ</name>